<feature type="transmembrane region" description="Helical" evidence="7">
    <location>
        <begin position="330"/>
        <end position="359"/>
    </location>
</feature>
<feature type="transmembrane region" description="Helical" evidence="7">
    <location>
        <begin position="285"/>
        <end position="309"/>
    </location>
</feature>
<keyword evidence="4 7" id="KW-1133">Transmembrane helix</keyword>
<evidence type="ECO:0000256" key="4">
    <source>
        <dbReference type="ARBA" id="ARBA00022989"/>
    </source>
</evidence>
<dbReference type="Proteomes" id="UP000614200">
    <property type="component" value="Unassembled WGS sequence"/>
</dbReference>
<keyword evidence="5 7" id="KW-0472">Membrane</keyword>
<keyword evidence="3 7" id="KW-0812">Transmembrane</keyword>
<dbReference type="RefSeq" id="WP_194702906.1">
    <property type="nucleotide sequence ID" value="NZ_JADKNH010000010.1"/>
</dbReference>
<sequence>MNIKASMKMAFAAIKANKMRTLLTMLGIIIGISSVIALVTLGNGNKAMMTKEFSNYGANRAMIYVGSMYEDEDSNVDYSAYNITAEDIKMVRRIYGDKLEGISPVESFNGSLVKGKMTYKINFSAVNETYQNIENMSIVQGRFFNQRDIANESQQVVIDQKMAQNYFGNENPLGQMILVDVNGQTEPFRVIGVFSKAAAAMERTTGNTFSVYTVLPIGTRINEMDSFGNIELNIKKDENVKSTVESIASILEKKHDVVGKKYYQVQTMKSQMKMMNKFTGTITTFVAAIAGISLIVGGIGIMNIMLVSVTERTREIGIRKAIGAKKRDILSQFMIESVIVSGIGGIIGIVLGIGFALVGTQFMNVPLAIDVKIVFVAFFFSALIGIFFGIYPANKAANLNTIDALRYE</sequence>
<protein>
    <submittedName>
        <fullName evidence="10">ABC transporter permease</fullName>
    </submittedName>
</protein>
<feature type="domain" description="ABC3 transporter permease C-terminal" evidence="8">
    <location>
        <begin position="288"/>
        <end position="400"/>
    </location>
</feature>
<comment type="caution">
    <text evidence="10">The sequence shown here is derived from an EMBL/GenBank/DDBJ whole genome shotgun (WGS) entry which is preliminary data.</text>
</comment>
<proteinExistence type="inferred from homology"/>
<dbReference type="PANTHER" id="PTHR30572:SF4">
    <property type="entry name" value="ABC TRANSPORTER PERMEASE YTRF"/>
    <property type="match status" value="1"/>
</dbReference>
<evidence type="ECO:0000256" key="7">
    <source>
        <dbReference type="SAM" id="Phobius"/>
    </source>
</evidence>
<comment type="similarity">
    <text evidence="6">Belongs to the ABC-4 integral membrane protein family.</text>
</comment>
<evidence type="ECO:0000256" key="3">
    <source>
        <dbReference type="ARBA" id="ARBA00022692"/>
    </source>
</evidence>
<dbReference type="Pfam" id="PF12704">
    <property type="entry name" value="MacB_PCD"/>
    <property type="match status" value="1"/>
</dbReference>
<evidence type="ECO:0000259" key="8">
    <source>
        <dbReference type="Pfam" id="PF02687"/>
    </source>
</evidence>
<name>A0ABR9ZXS0_9FIRM</name>
<reference evidence="10 11" key="1">
    <citation type="submission" date="2020-11" db="EMBL/GenBank/DDBJ databases">
        <title>Fusibacter basophilias sp. nov.</title>
        <authorList>
            <person name="Qiu D."/>
        </authorList>
    </citation>
    <scope>NUCLEOTIDE SEQUENCE [LARGE SCALE GENOMIC DNA]</scope>
    <source>
        <strain evidence="10 11">Q10-2</strain>
    </source>
</reference>
<keyword evidence="2" id="KW-1003">Cell membrane</keyword>
<evidence type="ECO:0000256" key="2">
    <source>
        <dbReference type="ARBA" id="ARBA00022475"/>
    </source>
</evidence>
<comment type="subcellular location">
    <subcellularLocation>
        <location evidence="1">Cell membrane</location>
        <topology evidence="1">Multi-pass membrane protein</topology>
    </subcellularLocation>
</comment>
<organism evidence="10 11">
    <name type="scientific">Fusibacter ferrireducens</name>
    <dbReference type="NCBI Taxonomy" id="2785058"/>
    <lineage>
        <taxon>Bacteria</taxon>
        <taxon>Bacillati</taxon>
        <taxon>Bacillota</taxon>
        <taxon>Clostridia</taxon>
        <taxon>Eubacteriales</taxon>
        <taxon>Eubacteriales Family XII. Incertae Sedis</taxon>
        <taxon>Fusibacter</taxon>
    </lineage>
</organism>
<evidence type="ECO:0000256" key="6">
    <source>
        <dbReference type="ARBA" id="ARBA00038076"/>
    </source>
</evidence>
<feature type="transmembrane region" description="Helical" evidence="7">
    <location>
        <begin position="371"/>
        <end position="391"/>
    </location>
</feature>
<evidence type="ECO:0000256" key="5">
    <source>
        <dbReference type="ARBA" id="ARBA00023136"/>
    </source>
</evidence>
<dbReference type="InterPro" id="IPR003838">
    <property type="entry name" value="ABC3_permease_C"/>
</dbReference>
<dbReference type="InterPro" id="IPR025857">
    <property type="entry name" value="MacB_PCD"/>
</dbReference>
<evidence type="ECO:0000259" key="9">
    <source>
        <dbReference type="Pfam" id="PF12704"/>
    </source>
</evidence>
<dbReference type="InterPro" id="IPR050250">
    <property type="entry name" value="Macrolide_Exporter_MacB"/>
</dbReference>
<evidence type="ECO:0000313" key="11">
    <source>
        <dbReference type="Proteomes" id="UP000614200"/>
    </source>
</evidence>
<dbReference type="EMBL" id="JADKNH010000010">
    <property type="protein sequence ID" value="MBF4694665.1"/>
    <property type="molecule type" value="Genomic_DNA"/>
</dbReference>
<dbReference type="PANTHER" id="PTHR30572">
    <property type="entry name" value="MEMBRANE COMPONENT OF TRANSPORTER-RELATED"/>
    <property type="match status" value="1"/>
</dbReference>
<keyword evidence="11" id="KW-1185">Reference proteome</keyword>
<evidence type="ECO:0000256" key="1">
    <source>
        <dbReference type="ARBA" id="ARBA00004651"/>
    </source>
</evidence>
<feature type="domain" description="MacB-like periplasmic core" evidence="9">
    <location>
        <begin position="21"/>
        <end position="248"/>
    </location>
</feature>
<evidence type="ECO:0000313" key="10">
    <source>
        <dbReference type="EMBL" id="MBF4694665.1"/>
    </source>
</evidence>
<gene>
    <name evidence="10" type="ORF">ISU02_16250</name>
</gene>
<accession>A0ABR9ZXS0</accession>
<dbReference type="Pfam" id="PF02687">
    <property type="entry name" value="FtsX"/>
    <property type="match status" value="1"/>
</dbReference>